<protein>
    <submittedName>
        <fullName evidence="1">Uncharacterized protein</fullName>
    </submittedName>
</protein>
<dbReference type="AlphaFoldDB" id="A0A934UJI8"/>
<organism evidence="1 2">
    <name type="scientific">Flavobacterium agrisoli</name>
    <dbReference type="NCBI Taxonomy" id="2793066"/>
    <lineage>
        <taxon>Bacteria</taxon>
        <taxon>Pseudomonadati</taxon>
        <taxon>Bacteroidota</taxon>
        <taxon>Flavobacteriia</taxon>
        <taxon>Flavobacteriales</taxon>
        <taxon>Flavobacteriaceae</taxon>
        <taxon>Flavobacterium</taxon>
    </lineage>
</organism>
<dbReference type="RefSeq" id="WP_200106085.1">
    <property type="nucleotide sequence ID" value="NZ_JAEHFV010000003.1"/>
</dbReference>
<comment type="caution">
    <text evidence="1">The sequence shown here is derived from an EMBL/GenBank/DDBJ whole genome shotgun (WGS) entry which is preliminary data.</text>
</comment>
<name>A0A934UJI8_9FLAO</name>
<dbReference type="Proteomes" id="UP000609172">
    <property type="component" value="Unassembled WGS sequence"/>
</dbReference>
<evidence type="ECO:0000313" key="2">
    <source>
        <dbReference type="Proteomes" id="UP000609172"/>
    </source>
</evidence>
<reference evidence="1" key="1">
    <citation type="submission" date="2020-12" db="EMBL/GenBank/DDBJ databases">
        <title>Bacterial novel species Flavobacterium sp. SE-1-e isolated from soil.</title>
        <authorList>
            <person name="Jung H.-Y."/>
        </authorList>
    </citation>
    <scope>NUCLEOTIDE SEQUENCE</scope>
    <source>
        <strain evidence="1">SE-1-e</strain>
    </source>
</reference>
<accession>A0A934UJI8</accession>
<gene>
    <name evidence="1" type="ORF">I5M07_09140</name>
</gene>
<keyword evidence="2" id="KW-1185">Reference proteome</keyword>
<proteinExistence type="predicted"/>
<evidence type="ECO:0000313" key="1">
    <source>
        <dbReference type="EMBL" id="MBK0370006.1"/>
    </source>
</evidence>
<sequence length="141" mass="16128">MKKTFIFCTVLGLQLLSCGHKPEKSTPEIPKDKEQKVGADLDKHDCKTSAGYTWSELEQKCIRLFEEAKPLQPFENSQSNTTLGYVLFKGNKAELFLESEPNSILLERKSEGQAWVNKEYELFTWKGYVLKKKGSIIYTAN</sequence>
<dbReference type="EMBL" id="JAEHFV010000003">
    <property type="protein sequence ID" value="MBK0370006.1"/>
    <property type="molecule type" value="Genomic_DNA"/>
</dbReference>